<dbReference type="SUPFAM" id="SSF47323">
    <property type="entry name" value="Anticodon-binding domain of a subclass of class I aminoacyl-tRNA synthetases"/>
    <property type="match status" value="1"/>
</dbReference>
<name>A0A2N1N186_9GLOM</name>
<dbReference type="EMBL" id="LLXL01000934">
    <property type="protein sequence ID" value="PKK67651.1"/>
    <property type="molecule type" value="Genomic_DNA"/>
</dbReference>
<reference evidence="1 2" key="1">
    <citation type="submission" date="2016-04" db="EMBL/GenBank/DDBJ databases">
        <title>Genome analyses suggest a sexual origin of heterokaryosis in a supposedly ancient asexual fungus.</title>
        <authorList>
            <person name="Ropars J."/>
            <person name="Sedzielewska K."/>
            <person name="Noel J."/>
            <person name="Charron P."/>
            <person name="Farinelli L."/>
            <person name="Marton T."/>
            <person name="Kruger M."/>
            <person name="Pelin A."/>
            <person name="Brachmann A."/>
            <person name="Corradi N."/>
        </authorList>
    </citation>
    <scope>NUCLEOTIDE SEQUENCE [LARGE SCALE GENOMIC DNA]</scope>
    <source>
        <strain evidence="1 2">C2</strain>
    </source>
</reference>
<dbReference type="AlphaFoldDB" id="A0A2N1N186"/>
<dbReference type="Gene3D" id="1.10.730.20">
    <property type="match status" value="1"/>
</dbReference>
<dbReference type="VEuPathDB" id="FungiDB:RhiirA1_467386"/>
<gene>
    <name evidence="1" type="ORF">RhiirC2_783244</name>
</gene>
<dbReference type="GO" id="GO:0005524">
    <property type="term" value="F:ATP binding"/>
    <property type="evidence" value="ECO:0007669"/>
    <property type="project" value="InterPro"/>
</dbReference>
<dbReference type="InterPro" id="IPR009080">
    <property type="entry name" value="tRNAsynth_Ia_anticodon-bd"/>
</dbReference>
<proteinExistence type="predicted"/>
<comment type="caution">
    <text evidence="1">The sequence shown here is derived from an EMBL/GenBank/DDBJ whole genome shotgun (WGS) entry which is preliminary data.</text>
</comment>
<dbReference type="VEuPathDB" id="FungiDB:RhiirFUN_010078"/>
<sequence>MGLWEIVNSLKNFGDRFTGKINSSTSLAEAELEYQVKEAARKDKHIKSSLESNVELYVNSSELIHLLQNLKSIFTTSDATISSSLEMIENYSNNTSICTNEVYLPDWICKIIIKRASLFKCPRCLNYNAQ</sequence>
<dbReference type="Proteomes" id="UP000233469">
    <property type="component" value="Unassembled WGS sequence"/>
</dbReference>
<reference evidence="1 2" key="2">
    <citation type="submission" date="2017-10" db="EMBL/GenBank/DDBJ databases">
        <title>Extensive intraspecific genome diversity in a model arbuscular mycorrhizal fungus.</title>
        <authorList>
            <person name="Chen E.C.H."/>
            <person name="Morin E."/>
            <person name="Baudet D."/>
            <person name="Noel J."/>
            <person name="Ndikumana S."/>
            <person name="Charron P."/>
            <person name="St-Onge C."/>
            <person name="Giorgi J."/>
            <person name="Grigoriev I.V."/>
            <person name="Roux C."/>
            <person name="Martin F.M."/>
            <person name="Corradi N."/>
        </authorList>
    </citation>
    <scope>NUCLEOTIDE SEQUENCE [LARGE SCALE GENOMIC DNA]</scope>
    <source>
        <strain evidence="1 2">C2</strain>
    </source>
</reference>
<evidence type="ECO:0000313" key="2">
    <source>
        <dbReference type="Proteomes" id="UP000233469"/>
    </source>
</evidence>
<dbReference type="GO" id="GO:0004812">
    <property type="term" value="F:aminoacyl-tRNA ligase activity"/>
    <property type="evidence" value="ECO:0007669"/>
    <property type="project" value="InterPro"/>
</dbReference>
<protein>
    <submittedName>
        <fullName evidence="1">Uncharacterized protein</fullName>
    </submittedName>
</protein>
<dbReference type="GO" id="GO:0006418">
    <property type="term" value="P:tRNA aminoacylation for protein translation"/>
    <property type="evidence" value="ECO:0007669"/>
    <property type="project" value="InterPro"/>
</dbReference>
<accession>A0A2N1N186</accession>
<evidence type="ECO:0000313" key="1">
    <source>
        <dbReference type="EMBL" id="PKK67651.1"/>
    </source>
</evidence>
<dbReference type="VEuPathDB" id="FungiDB:FUN_006265"/>
<organism evidence="1 2">
    <name type="scientific">Rhizophagus irregularis</name>
    <dbReference type="NCBI Taxonomy" id="588596"/>
    <lineage>
        <taxon>Eukaryota</taxon>
        <taxon>Fungi</taxon>
        <taxon>Fungi incertae sedis</taxon>
        <taxon>Mucoromycota</taxon>
        <taxon>Glomeromycotina</taxon>
        <taxon>Glomeromycetes</taxon>
        <taxon>Glomerales</taxon>
        <taxon>Glomeraceae</taxon>
        <taxon>Rhizophagus</taxon>
    </lineage>
</organism>